<feature type="domain" description="RCC1-like" evidence="3">
    <location>
        <begin position="1"/>
        <end position="282"/>
    </location>
</feature>
<dbReference type="Proteomes" id="UP000824469">
    <property type="component" value="Unassembled WGS sequence"/>
</dbReference>
<feature type="repeat" description="RCC1" evidence="2">
    <location>
        <begin position="108"/>
        <end position="168"/>
    </location>
</feature>
<evidence type="ECO:0000256" key="2">
    <source>
        <dbReference type="PROSITE-ProRule" id="PRU00235"/>
    </source>
</evidence>
<evidence type="ECO:0000259" key="3">
    <source>
        <dbReference type="Pfam" id="PF25390"/>
    </source>
</evidence>
<reference evidence="4 5" key="1">
    <citation type="journal article" date="2021" name="Nat. Plants">
        <title>The Taxus genome provides insights into paclitaxel biosynthesis.</title>
        <authorList>
            <person name="Xiong X."/>
            <person name="Gou J."/>
            <person name="Liao Q."/>
            <person name="Li Y."/>
            <person name="Zhou Q."/>
            <person name="Bi G."/>
            <person name="Li C."/>
            <person name="Du R."/>
            <person name="Wang X."/>
            <person name="Sun T."/>
            <person name="Guo L."/>
            <person name="Liang H."/>
            <person name="Lu P."/>
            <person name="Wu Y."/>
            <person name="Zhang Z."/>
            <person name="Ro D.K."/>
            <person name="Shang Y."/>
            <person name="Huang S."/>
            <person name="Yan J."/>
        </authorList>
    </citation>
    <scope>NUCLEOTIDE SEQUENCE [LARGE SCALE GENOMIC DNA]</scope>
    <source>
        <strain evidence="4">Ta-2019</strain>
    </source>
</reference>
<sequence length="296" mass="31467">EGRVFAAGLNDYGQLGVPFDTRHSQEPVEVTGLPNDISQIFAGYYNSAAISGEGVVYVWGSNFSGQLGLGKNAPKKVCIANEIEPLNGLQIKTIALGSEHSLALTEDGKVLSWGQGENGRLGHGYQSSMFKFLEVSSVYSPKLIKPMERVKICRIAAGLTHSACIDEYGAVFTFGQGRMYQLGLGHTKDSSLPSHVKDLPFVQKVACGGYHTCVVTRNGDVYTWGSSENGCLGLGSQNLAPSPKRVQGSLLPLHVSEVSCGWKHTAVISGGNVFTWGWGGSQGTFSDDGFSSGGQL</sequence>
<keyword evidence="5" id="KW-1185">Reference proteome</keyword>
<name>A0AA38LEY2_TAXCH</name>
<dbReference type="AlphaFoldDB" id="A0AA38LEY2"/>
<dbReference type="SUPFAM" id="SSF50985">
    <property type="entry name" value="RCC1/BLIP-II"/>
    <property type="match status" value="1"/>
</dbReference>
<dbReference type="Pfam" id="PF25390">
    <property type="entry name" value="WD40_RLD"/>
    <property type="match status" value="1"/>
</dbReference>
<feature type="repeat" description="RCC1" evidence="2">
    <location>
        <begin position="169"/>
        <end position="218"/>
    </location>
</feature>
<dbReference type="Gene3D" id="2.130.10.30">
    <property type="entry name" value="Regulator of chromosome condensation 1/beta-lactamase-inhibitor protein II"/>
    <property type="match status" value="2"/>
</dbReference>
<dbReference type="PROSITE" id="PS50012">
    <property type="entry name" value="RCC1_3"/>
    <property type="match status" value="5"/>
</dbReference>
<dbReference type="PRINTS" id="PR00633">
    <property type="entry name" value="RCCNDNSATION"/>
</dbReference>
<organism evidence="4 5">
    <name type="scientific">Taxus chinensis</name>
    <name type="common">Chinese yew</name>
    <name type="synonym">Taxus wallichiana var. chinensis</name>
    <dbReference type="NCBI Taxonomy" id="29808"/>
    <lineage>
        <taxon>Eukaryota</taxon>
        <taxon>Viridiplantae</taxon>
        <taxon>Streptophyta</taxon>
        <taxon>Embryophyta</taxon>
        <taxon>Tracheophyta</taxon>
        <taxon>Spermatophyta</taxon>
        <taxon>Pinopsida</taxon>
        <taxon>Pinidae</taxon>
        <taxon>Conifers II</taxon>
        <taxon>Cupressales</taxon>
        <taxon>Taxaceae</taxon>
        <taxon>Taxus</taxon>
    </lineage>
</organism>
<evidence type="ECO:0000313" key="5">
    <source>
        <dbReference type="Proteomes" id="UP000824469"/>
    </source>
</evidence>
<dbReference type="EMBL" id="JAHRHJ020000004">
    <property type="protein sequence ID" value="KAH9318592.1"/>
    <property type="molecule type" value="Genomic_DNA"/>
</dbReference>
<gene>
    <name evidence="4" type="ORF">KI387_020361</name>
</gene>
<evidence type="ECO:0000313" key="4">
    <source>
        <dbReference type="EMBL" id="KAH9318592.1"/>
    </source>
</evidence>
<evidence type="ECO:0000256" key="1">
    <source>
        <dbReference type="ARBA" id="ARBA00022737"/>
    </source>
</evidence>
<dbReference type="InterPro" id="IPR000408">
    <property type="entry name" value="Reg_chr_condens"/>
</dbReference>
<dbReference type="InterPro" id="IPR009091">
    <property type="entry name" value="RCC1/BLIP-II"/>
</dbReference>
<accession>A0AA38LEY2</accession>
<comment type="caution">
    <text evidence="4">The sequence shown here is derived from an EMBL/GenBank/DDBJ whole genome shotgun (WGS) entry which is preliminary data.</text>
</comment>
<feature type="non-terminal residue" evidence="4">
    <location>
        <position position="1"/>
    </location>
</feature>
<feature type="repeat" description="RCC1" evidence="2">
    <location>
        <begin position="2"/>
        <end position="53"/>
    </location>
</feature>
<protein>
    <recommendedName>
        <fullName evidence="3">RCC1-like domain-containing protein</fullName>
    </recommendedName>
</protein>
<dbReference type="OMA" id="VFIQCKT"/>
<dbReference type="InterPro" id="IPR058923">
    <property type="entry name" value="RCC1-like_dom"/>
</dbReference>
<dbReference type="PANTHER" id="PTHR22870">
    <property type="entry name" value="REGULATOR OF CHROMOSOME CONDENSATION"/>
    <property type="match status" value="1"/>
</dbReference>
<dbReference type="PANTHER" id="PTHR22870:SF395">
    <property type="entry name" value="UVB-RESISTANCE PROTEIN UVR8-RELATED"/>
    <property type="match status" value="1"/>
</dbReference>
<keyword evidence="1" id="KW-0677">Repeat</keyword>
<dbReference type="InterPro" id="IPR051210">
    <property type="entry name" value="Ub_ligase/GEF_domain"/>
</dbReference>
<feature type="repeat" description="RCC1" evidence="2">
    <location>
        <begin position="54"/>
        <end position="107"/>
    </location>
</feature>
<feature type="non-terminal residue" evidence="4">
    <location>
        <position position="296"/>
    </location>
</feature>
<feature type="repeat" description="RCC1" evidence="2">
    <location>
        <begin position="219"/>
        <end position="271"/>
    </location>
</feature>
<proteinExistence type="predicted"/>